<dbReference type="Pfam" id="PF14270">
    <property type="entry name" value="DUF4358"/>
    <property type="match status" value="1"/>
</dbReference>
<reference evidence="2" key="1">
    <citation type="submission" date="2018-02" db="EMBL/GenBank/DDBJ databases">
        <authorList>
            <person name="Kim S.-K."/>
            <person name="Jung H.-I."/>
            <person name="Lee S.-W."/>
        </authorList>
    </citation>
    <scope>NUCLEOTIDE SEQUENCE</scope>
    <source>
        <strain evidence="2">SK3146</strain>
    </source>
</reference>
<evidence type="ECO:0000256" key="1">
    <source>
        <dbReference type="SAM" id="SignalP"/>
    </source>
</evidence>
<keyword evidence="1" id="KW-0732">Signal</keyword>
<protein>
    <recommendedName>
        <fullName evidence="4">DUF4358 domain-containing protein</fullName>
    </recommendedName>
</protein>
<accession>A0ABY4RSX9</accession>
<gene>
    <name evidence="2" type="ORF">SK3146_03956</name>
</gene>
<sequence>MIQYNSFMRCLMRHMKTAVVLCALWAAAAVWLTACTNEDQAGDKLSAADVGAAIRQAVKLDELKEGDLAKLNKLYHLDAGDVDSFMLLTSLSNVRADEVAVIKVKDPARIEAVKAAAARRIEEQIPKFRDYVPEQYQLLERHVIAEKGRFLLLAVSGEADEIERAFFEALK</sequence>
<feature type="chain" id="PRO_5046800384" description="DUF4358 domain-containing protein" evidence="1">
    <location>
        <begin position="29"/>
        <end position="171"/>
    </location>
</feature>
<proteinExistence type="predicted"/>
<keyword evidence="3" id="KW-1185">Reference proteome</keyword>
<feature type="signal peptide" evidence="1">
    <location>
        <begin position="1"/>
        <end position="28"/>
    </location>
</feature>
<dbReference type="EMBL" id="CP027059">
    <property type="protein sequence ID" value="UQZ84701.1"/>
    <property type="molecule type" value="Genomic_DNA"/>
</dbReference>
<organism evidence="2 3">
    <name type="scientific">Paenibacillus konkukensis</name>
    <dbReference type="NCBI Taxonomy" id="2020716"/>
    <lineage>
        <taxon>Bacteria</taxon>
        <taxon>Bacillati</taxon>
        <taxon>Bacillota</taxon>
        <taxon>Bacilli</taxon>
        <taxon>Bacillales</taxon>
        <taxon>Paenibacillaceae</taxon>
        <taxon>Paenibacillus</taxon>
    </lineage>
</organism>
<evidence type="ECO:0008006" key="4">
    <source>
        <dbReference type="Google" id="ProtNLM"/>
    </source>
</evidence>
<evidence type="ECO:0000313" key="2">
    <source>
        <dbReference type="EMBL" id="UQZ84701.1"/>
    </source>
</evidence>
<dbReference type="RefSeq" id="WP_249860440.1">
    <property type="nucleotide sequence ID" value="NZ_CP027059.1"/>
</dbReference>
<dbReference type="Proteomes" id="UP001057134">
    <property type="component" value="Chromosome"/>
</dbReference>
<reference evidence="2" key="2">
    <citation type="journal article" date="2021" name="J Anim Sci Technol">
        <title>Complete genome sequence of Paenibacillus konkukensis sp. nov. SK3146 as a potential probiotic strain.</title>
        <authorList>
            <person name="Jung H.I."/>
            <person name="Park S."/>
            <person name="Niu K.M."/>
            <person name="Lee S.W."/>
            <person name="Kothari D."/>
            <person name="Yi K.J."/>
            <person name="Kim S.K."/>
        </authorList>
    </citation>
    <scope>NUCLEOTIDE SEQUENCE</scope>
    <source>
        <strain evidence="2">SK3146</strain>
    </source>
</reference>
<evidence type="ECO:0000313" key="3">
    <source>
        <dbReference type="Proteomes" id="UP001057134"/>
    </source>
</evidence>
<dbReference type="InterPro" id="IPR025648">
    <property type="entry name" value="DUF4358"/>
</dbReference>
<name>A0ABY4RSX9_9BACL</name>